<accession>A0A8S4QIZ9</accession>
<keyword evidence="2" id="KW-1185">Reference proteome</keyword>
<name>A0A8S4QIZ9_9NEOP</name>
<sequence>MVIFEDLQLIPLKPEDRYETGGSVKSWSAPSAFVEFLVMETGLYGVRSIVRALVGYCSSMVDSFGEHPLEESWMCAKKLPWHRRQTVSRNTVGFNQ</sequence>
<evidence type="ECO:0000313" key="1">
    <source>
        <dbReference type="EMBL" id="CAH2211323.1"/>
    </source>
</evidence>
<dbReference type="Proteomes" id="UP000838756">
    <property type="component" value="Unassembled WGS sequence"/>
</dbReference>
<protein>
    <submittedName>
        <fullName evidence="1">Jg25788 protein</fullName>
    </submittedName>
</protein>
<comment type="caution">
    <text evidence="1">The sequence shown here is derived from an EMBL/GenBank/DDBJ whole genome shotgun (WGS) entry which is preliminary data.</text>
</comment>
<dbReference type="EMBL" id="CAKXAJ010009905">
    <property type="protein sequence ID" value="CAH2211323.1"/>
    <property type="molecule type" value="Genomic_DNA"/>
</dbReference>
<organism evidence="1 2">
    <name type="scientific">Pararge aegeria aegeria</name>
    <dbReference type="NCBI Taxonomy" id="348720"/>
    <lineage>
        <taxon>Eukaryota</taxon>
        <taxon>Metazoa</taxon>
        <taxon>Ecdysozoa</taxon>
        <taxon>Arthropoda</taxon>
        <taxon>Hexapoda</taxon>
        <taxon>Insecta</taxon>
        <taxon>Pterygota</taxon>
        <taxon>Neoptera</taxon>
        <taxon>Endopterygota</taxon>
        <taxon>Lepidoptera</taxon>
        <taxon>Glossata</taxon>
        <taxon>Ditrysia</taxon>
        <taxon>Papilionoidea</taxon>
        <taxon>Nymphalidae</taxon>
        <taxon>Satyrinae</taxon>
        <taxon>Satyrini</taxon>
        <taxon>Parargina</taxon>
        <taxon>Pararge</taxon>
    </lineage>
</organism>
<proteinExistence type="predicted"/>
<gene>
    <name evidence="1" type="primary">jg25788</name>
    <name evidence="1" type="ORF">PAEG_LOCUS3153</name>
</gene>
<evidence type="ECO:0000313" key="2">
    <source>
        <dbReference type="Proteomes" id="UP000838756"/>
    </source>
</evidence>
<dbReference type="AlphaFoldDB" id="A0A8S4QIZ9"/>
<reference evidence="1" key="1">
    <citation type="submission" date="2022-03" db="EMBL/GenBank/DDBJ databases">
        <authorList>
            <person name="Lindestad O."/>
        </authorList>
    </citation>
    <scope>NUCLEOTIDE SEQUENCE</scope>
</reference>